<evidence type="ECO:0000313" key="13">
    <source>
        <dbReference type="Proteomes" id="UP000310685"/>
    </source>
</evidence>
<dbReference type="AlphaFoldDB" id="A0A4T0RCU6"/>
<dbReference type="EMBL" id="SPRO01000032">
    <property type="protein sequence ID" value="TIC28946.1"/>
    <property type="molecule type" value="Genomic_DNA"/>
</dbReference>
<evidence type="ECO:0000313" key="14">
    <source>
        <dbReference type="Proteomes" id="UP000310708"/>
    </source>
</evidence>
<dbReference type="Proteomes" id="UP000305362">
    <property type="component" value="Unassembled WGS sequence"/>
</dbReference>
<evidence type="ECO:0000256" key="1">
    <source>
        <dbReference type="ARBA" id="ARBA00010490"/>
    </source>
</evidence>
<evidence type="ECO:0000313" key="7">
    <source>
        <dbReference type="EMBL" id="TIC65347.1"/>
    </source>
</evidence>
<dbReference type="EMBL" id="SPRX01000024">
    <property type="protein sequence ID" value="TIC65347.1"/>
    <property type="molecule type" value="Genomic_DNA"/>
</dbReference>
<evidence type="ECO:0000313" key="5">
    <source>
        <dbReference type="EMBL" id="TIC28946.1"/>
    </source>
</evidence>
<dbReference type="EMBL" id="SPRW01000024">
    <property type="protein sequence ID" value="TIC64947.1"/>
    <property type="molecule type" value="Genomic_DNA"/>
</dbReference>
<dbReference type="EMBL" id="SPRH01000035">
    <property type="protein sequence ID" value="TIB98776.1"/>
    <property type="molecule type" value="Genomic_DNA"/>
</dbReference>
<dbReference type="Pfam" id="PF01984">
    <property type="entry name" value="dsDNA_bind"/>
    <property type="match status" value="1"/>
</dbReference>
<dbReference type="OrthoDB" id="10252486at2759"/>
<dbReference type="OMA" id="MQYEMQK"/>
<dbReference type="Proteomes" id="UP000305647">
    <property type="component" value="Unassembled WGS sequence"/>
</dbReference>
<dbReference type="EMBL" id="SPRC01000033">
    <property type="protein sequence ID" value="TIB77579.1"/>
    <property type="molecule type" value="Genomic_DNA"/>
</dbReference>
<dbReference type="PANTHER" id="PTHR10840">
    <property type="entry name" value="PROGRAMMED CELL DEATH PROTEIN 5"/>
    <property type="match status" value="1"/>
</dbReference>
<accession>A0A4T0RCU6</accession>
<sequence>MADAELEAIRQARLQQLKQNQGGGDEKEGGVDEGKRMDLARILSAEARERLSRIALVKPEHADRVQDMLLKMAKSGQIRSQVTEQQLVGLLDQVSTVISGASTTKVTFNRKQNYDSDDDFDL</sequence>
<dbReference type="GO" id="GO:0005829">
    <property type="term" value="C:cytosol"/>
    <property type="evidence" value="ECO:0007669"/>
    <property type="project" value="TreeGrafter"/>
</dbReference>
<dbReference type="SUPFAM" id="SSF46950">
    <property type="entry name" value="Double-stranded DNA-binding domain"/>
    <property type="match status" value="1"/>
</dbReference>
<dbReference type="PIRSF" id="PIRSF015730">
    <property type="entry name" value="TFAR19"/>
    <property type="match status" value="1"/>
</dbReference>
<dbReference type="Gene3D" id="1.10.8.140">
    <property type="entry name" value="PDCD5-like"/>
    <property type="match status" value="1"/>
</dbReference>
<comment type="caution">
    <text evidence="3">The sequence shown here is derived from an EMBL/GenBank/DDBJ whole genome shotgun (WGS) entry which is preliminary data.</text>
</comment>
<evidence type="ECO:0000313" key="9">
    <source>
        <dbReference type="Proteomes" id="UP000305362"/>
    </source>
</evidence>
<comment type="similarity">
    <text evidence="1">Belongs to the PDCD5 family.</text>
</comment>
<dbReference type="GO" id="GO:0003677">
    <property type="term" value="F:DNA binding"/>
    <property type="evidence" value="ECO:0007669"/>
    <property type="project" value="UniProtKB-KW"/>
</dbReference>
<evidence type="ECO:0000313" key="6">
    <source>
        <dbReference type="EMBL" id="TIC64947.1"/>
    </source>
</evidence>
<protein>
    <submittedName>
        <fullName evidence="3">DNA-binding TFAR19-related protein</fullName>
    </submittedName>
</protein>
<name>A0A4T0RCU6_9BASI</name>
<evidence type="ECO:0000313" key="12">
    <source>
        <dbReference type="Proteomes" id="UP000309601"/>
    </source>
</evidence>
<dbReference type="EMBL" id="SPRV01000022">
    <property type="protein sequence ID" value="TIC66080.1"/>
    <property type="molecule type" value="Genomic_DNA"/>
</dbReference>
<feature type="region of interest" description="Disordered" evidence="2">
    <location>
        <begin position="15"/>
        <end position="35"/>
    </location>
</feature>
<dbReference type="InterPro" id="IPR002836">
    <property type="entry name" value="PDCD5-like"/>
</dbReference>
<dbReference type="Proteomes" id="UP000309601">
    <property type="component" value="Unassembled WGS sequence"/>
</dbReference>
<evidence type="ECO:0000313" key="11">
    <source>
        <dbReference type="Proteomes" id="UP000307169"/>
    </source>
</evidence>
<dbReference type="InterPro" id="IPR036883">
    <property type="entry name" value="PDCD5-like_sf"/>
</dbReference>
<dbReference type="Proteomes" id="UP000307169">
    <property type="component" value="Unassembled WGS sequence"/>
</dbReference>
<gene>
    <name evidence="7" type="ORF">E3Q01_02191</name>
    <name evidence="6" type="ORF">E3Q02_02376</name>
    <name evidence="8" type="ORF">E3Q03_02306</name>
    <name evidence="5" type="ORF">E3Q10_02850</name>
    <name evidence="4" type="ORF">E3Q17_02870</name>
    <name evidence="3" type="ORF">E3Q22_02997</name>
</gene>
<evidence type="ECO:0000313" key="10">
    <source>
        <dbReference type="Proteomes" id="UP000305647"/>
    </source>
</evidence>
<evidence type="ECO:0000313" key="4">
    <source>
        <dbReference type="EMBL" id="TIB98776.1"/>
    </source>
</evidence>
<dbReference type="Proteomes" id="UP000310685">
    <property type="component" value="Unassembled WGS sequence"/>
</dbReference>
<organism evidence="3 13">
    <name type="scientific">Wallemia mellicola</name>
    <dbReference type="NCBI Taxonomy" id="1708541"/>
    <lineage>
        <taxon>Eukaryota</taxon>
        <taxon>Fungi</taxon>
        <taxon>Dikarya</taxon>
        <taxon>Basidiomycota</taxon>
        <taxon>Wallemiomycotina</taxon>
        <taxon>Wallemiomycetes</taxon>
        <taxon>Wallemiales</taxon>
        <taxon>Wallemiaceae</taxon>
        <taxon>Wallemia</taxon>
    </lineage>
</organism>
<evidence type="ECO:0000256" key="2">
    <source>
        <dbReference type="SAM" id="MobiDB-lite"/>
    </source>
</evidence>
<feature type="compositionally biased region" description="Basic and acidic residues" evidence="2">
    <location>
        <begin position="24"/>
        <end position="35"/>
    </location>
</feature>
<dbReference type="GO" id="GO:0005634">
    <property type="term" value="C:nucleus"/>
    <property type="evidence" value="ECO:0007669"/>
    <property type="project" value="TreeGrafter"/>
</dbReference>
<proteinExistence type="inferred from homology"/>
<dbReference type="PANTHER" id="PTHR10840:SF0">
    <property type="entry name" value="PROGRAMMED CELL DEATH PROTEIN 5"/>
    <property type="match status" value="1"/>
</dbReference>
<dbReference type="Proteomes" id="UP000310708">
    <property type="component" value="Unassembled WGS sequence"/>
</dbReference>
<evidence type="ECO:0000313" key="8">
    <source>
        <dbReference type="EMBL" id="TIC66080.1"/>
    </source>
</evidence>
<reference evidence="9 10" key="1">
    <citation type="submission" date="2019-03" db="EMBL/GenBank/DDBJ databases">
        <title>Sequencing 25 genomes of Wallemia mellicola.</title>
        <authorList>
            <person name="Gostincar C."/>
        </authorList>
    </citation>
    <scope>NUCLEOTIDE SEQUENCE [LARGE SCALE GENOMIC DNA]</scope>
    <source>
        <strain evidence="4 11">EXF-1262</strain>
        <strain evidence="6 12">EXF-1274</strain>
        <strain evidence="8 9">EXF-1277</strain>
        <strain evidence="3 13">EXF-6152</strain>
        <strain evidence="7 14">EXF-757</strain>
        <strain evidence="5 10">EXF-8738</strain>
    </source>
</reference>
<keyword evidence="3" id="KW-0238">DNA-binding</keyword>
<evidence type="ECO:0000313" key="3">
    <source>
        <dbReference type="EMBL" id="TIB77579.1"/>
    </source>
</evidence>